<evidence type="ECO:0000313" key="7">
    <source>
        <dbReference type="EMBL" id="RBP81848.1"/>
    </source>
</evidence>
<protein>
    <submittedName>
        <fullName evidence="7">Molybdate transport system substrate-binding protein</fullName>
    </submittedName>
</protein>
<dbReference type="GO" id="GO:0015689">
    <property type="term" value="P:molybdate ion transport"/>
    <property type="evidence" value="ECO:0007669"/>
    <property type="project" value="InterPro"/>
</dbReference>
<keyword evidence="8" id="KW-1185">Reference proteome</keyword>
<dbReference type="PIRSF" id="PIRSF004846">
    <property type="entry name" value="ModA"/>
    <property type="match status" value="1"/>
</dbReference>
<reference evidence="7 8" key="1">
    <citation type="submission" date="2018-06" db="EMBL/GenBank/DDBJ databases">
        <title>Genomic Encyclopedia of Type Strains, Phase III (KMG-III): the genomes of soil and plant-associated and newly described type strains.</title>
        <authorList>
            <person name="Whitman W."/>
        </authorList>
    </citation>
    <scope>NUCLEOTIDE SEQUENCE [LARGE SCALE GENOMIC DNA]</scope>
    <source>
        <strain evidence="7 8">CECT 7377</strain>
    </source>
</reference>
<evidence type="ECO:0000256" key="3">
    <source>
        <dbReference type="ARBA" id="ARBA00022723"/>
    </source>
</evidence>
<keyword evidence="4" id="KW-0732">Signal</keyword>
<dbReference type="Proteomes" id="UP000252792">
    <property type="component" value="Unassembled WGS sequence"/>
</dbReference>
<comment type="similarity">
    <text evidence="1">Belongs to the bacterial solute-binding protein ModA family.</text>
</comment>
<comment type="subunit">
    <text evidence="5">The complex is composed of two ATP-binding proteins (ModC), two transmembrane proteins (ModB) and a solute-binding protein (ModA).</text>
</comment>
<dbReference type="FunFam" id="3.40.190.10:FF:000035">
    <property type="entry name" value="Molybdate ABC transporter substrate-binding protein"/>
    <property type="match status" value="1"/>
</dbReference>
<feature type="binding site" evidence="6">
    <location>
        <position position="183"/>
    </location>
    <ligand>
        <name>molybdate</name>
        <dbReference type="ChEBI" id="CHEBI:36264"/>
    </ligand>
</feature>
<dbReference type="NCBIfam" id="TIGR01256">
    <property type="entry name" value="modA"/>
    <property type="match status" value="1"/>
</dbReference>
<evidence type="ECO:0000256" key="1">
    <source>
        <dbReference type="ARBA" id="ARBA00009175"/>
    </source>
</evidence>
<dbReference type="InterPro" id="IPR044084">
    <property type="entry name" value="AvModA-like_subst-bd"/>
</dbReference>
<dbReference type="RefSeq" id="WP_113917240.1">
    <property type="nucleotide sequence ID" value="NZ_QNSE01000009.1"/>
</dbReference>
<dbReference type="OrthoDB" id="9785015at2"/>
<dbReference type="PANTHER" id="PTHR30632:SF14">
    <property type="entry name" value="TUNGSTATE_MOLYBDATE_CHROMATE-BINDING PROTEIN MODA"/>
    <property type="match status" value="1"/>
</dbReference>
<keyword evidence="3 6" id="KW-0479">Metal-binding</keyword>
<gene>
    <name evidence="7" type="ORF">DFP80_109148</name>
</gene>
<dbReference type="PANTHER" id="PTHR30632">
    <property type="entry name" value="MOLYBDATE-BINDING PERIPLASMIC PROTEIN"/>
    <property type="match status" value="1"/>
</dbReference>
<dbReference type="InterPro" id="IPR050682">
    <property type="entry name" value="ModA/WtpA"/>
</dbReference>
<dbReference type="CDD" id="cd13539">
    <property type="entry name" value="PBP2_AvModA"/>
    <property type="match status" value="1"/>
</dbReference>
<evidence type="ECO:0000256" key="5">
    <source>
        <dbReference type="ARBA" id="ARBA00062515"/>
    </source>
</evidence>
<dbReference type="GO" id="GO:0030973">
    <property type="term" value="F:molybdate ion binding"/>
    <property type="evidence" value="ECO:0007669"/>
    <property type="project" value="InterPro"/>
</dbReference>
<dbReference type="Pfam" id="PF13531">
    <property type="entry name" value="SBP_bac_11"/>
    <property type="match status" value="1"/>
</dbReference>
<keyword evidence="2 6" id="KW-0500">Molybdenum</keyword>
<dbReference type="GO" id="GO:1901359">
    <property type="term" value="F:tungstate binding"/>
    <property type="evidence" value="ECO:0007669"/>
    <property type="project" value="UniProtKB-ARBA"/>
</dbReference>
<proteinExistence type="inferred from homology"/>
<evidence type="ECO:0000256" key="2">
    <source>
        <dbReference type="ARBA" id="ARBA00022505"/>
    </source>
</evidence>
<accession>A0A366J7D9</accession>
<evidence type="ECO:0000256" key="6">
    <source>
        <dbReference type="PIRSR" id="PIRSR004846-1"/>
    </source>
</evidence>
<comment type="caution">
    <text evidence="7">The sequence shown here is derived from an EMBL/GenBank/DDBJ whole genome shotgun (WGS) entry which is preliminary data.</text>
</comment>
<dbReference type="GO" id="GO:0046872">
    <property type="term" value="F:metal ion binding"/>
    <property type="evidence" value="ECO:0007669"/>
    <property type="project" value="UniProtKB-KW"/>
</dbReference>
<name>A0A366J7D9_9GAMM</name>
<dbReference type="AlphaFoldDB" id="A0A366J7D9"/>
<dbReference type="SUPFAM" id="SSF53850">
    <property type="entry name" value="Periplasmic binding protein-like II"/>
    <property type="match status" value="1"/>
</dbReference>
<evidence type="ECO:0000256" key="4">
    <source>
        <dbReference type="ARBA" id="ARBA00022729"/>
    </source>
</evidence>
<dbReference type="EMBL" id="QNSE01000009">
    <property type="protein sequence ID" value="RBP81848.1"/>
    <property type="molecule type" value="Genomic_DNA"/>
</dbReference>
<organism evidence="7 8">
    <name type="scientific">Marinomonas rhizomae</name>
    <dbReference type="NCBI Taxonomy" id="491948"/>
    <lineage>
        <taxon>Bacteria</taxon>
        <taxon>Pseudomonadati</taxon>
        <taxon>Pseudomonadota</taxon>
        <taxon>Gammaproteobacteria</taxon>
        <taxon>Oceanospirillales</taxon>
        <taxon>Oceanospirillaceae</taxon>
        <taxon>Marinomonas</taxon>
    </lineage>
</organism>
<feature type="binding site" evidence="6">
    <location>
        <position position="77"/>
    </location>
    <ligand>
        <name>molybdate</name>
        <dbReference type="ChEBI" id="CHEBI:36264"/>
    </ligand>
</feature>
<evidence type="ECO:0000313" key="8">
    <source>
        <dbReference type="Proteomes" id="UP000252792"/>
    </source>
</evidence>
<sequence>MTIEIFLAAKTRPFYYRLSALLSPLFLLCSLLTPIKAIAANELHLAVASNFIAPIKQLANEFEQETGHILQLSFGSSGKLFAQIRHNAPFDIFLSADTAKPEALIKTQLAQPDSLVIYARGQLALWSVNTINATTLKSALLKAKRIAIANPRLAPYGKAAEEIMRNLSVLDQVKNKIVQGENIGQAYQFVYSQNADIGFTAYSQILAGQEKGHSIRIPNNLYNNINQAGVILSKSKNIELAETFMKFLMRPDIQRKIALFGYASEVN</sequence>
<dbReference type="Gene3D" id="3.40.190.10">
    <property type="entry name" value="Periplasmic binding protein-like II"/>
    <property type="match status" value="2"/>
</dbReference>
<dbReference type="InterPro" id="IPR005950">
    <property type="entry name" value="ModA"/>
</dbReference>